<feature type="compositionally biased region" description="Basic and acidic residues" evidence="1">
    <location>
        <begin position="68"/>
        <end position="81"/>
    </location>
</feature>
<keyword evidence="2" id="KW-1133">Transmembrane helix</keyword>
<keyword evidence="4" id="KW-1185">Reference proteome</keyword>
<gene>
    <name evidence="3" type="ORF">COMA1_20539</name>
</gene>
<sequence>MSEQQKQVAKVAAFIAGGAVIGAGLGLLFAPQTGAETRRTISRYARKAQAQTNRWGRAVKSGMEEALNRKAEQEKSCEAERPQLVAMMN</sequence>
<name>A0A0S4LJ28_9BACT</name>
<organism evidence="3 4">
    <name type="scientific">Candidatus Nitrospira nitrosa</name>
    <dbReference type="NCBI Taxonomy" id="1742972"/>
    <lineage>
        <taxon>Bacteria</taxon>
        <taxon>Pseudomonadati</taxon>
        <taxon>Nitrospirota</taxon>
        <taxon>Nitrospiria</taxon>
        <taxon>Nitrospirales</taxon>
        <taxon>Nitrospiraceae</taxon>
        <taxon>Nitrospira</taxon>
    </lineage>
</organism>
<dbReference type="InterPro" id="IPR024623">
    <property type="entry name" value="YtxH"/>
</dbReference>
<reference evidence="3 4" key="1">
    <citation type="submission" date="2015-10" db="EMBL/GenBank/DDBJ databases">
        <authorList>
            <person name="Gilbert D.G."/>
        </authorList>
    </citation>
    <scope>NUCLEOTIDE SEQUENCE [LARGE SCALE GENOMIC DNA]</scope>
    <source>
        <strain evidence="3">COMA1</strain>
    </source>
</reference>
<dbReference type="Pfam" id="PF12732">
    <property type="entry name" value="YtxH"/>
    <property type="match status" value="1"/>
</dbReference>
<accession>A0A0S4LJ28</accession>
<dbReference type="RefSeq" id="WP_090748490.1">
    <property type="nucleotide sequence ID" value="NZ_CZQA01000008.1"/>
</dbReference>
<dbReference type="Proteomes" id="UP000199032">
    <property type="component" value="Unassembled WGS sequence"/>
</dbReference>
<evidence type="ECO:0000313" key="4">
    <source>
        <dbReference type="Proteomes" id="UP000199032"/>
    </source>
</evidence>
<dbReference type="EMBL" id="CZQA01000008">
    <property type="protein sequence ID" value="CUS35942.1"/>
    <property type="molecule type" value="Genomic_DNA"/>
</dbReference>
<evidence type="ECO:0000313" key="3">
    <source>
        <dbReference type="EMBL" id="CUS35942.1"/>
    </source>
</evidence>
<evidence type="ECO:0008006" key="5">
    <source>
        <dbReference type="Google" id="ProtNLM"/>
    </source>
</evidence>
<dbReference type="OrthoDB" id="9813545at2"/>
<keyword evidence="2" id="KW-0812">Transmembrane</keyword>
<evidence type="ECO:0000256" key="1">
    <source>
        <dbReference type="SAM" id="MobiDB-lite"/>
    </source>
</evidence>
<evidence type="ECO:0000256" key="2">
    <source>
        <dbReference type="SAM" id="Phobius"/>
    </source>
</evidence>
<keyword evidence="2" id="KW-0472">Membrane</keyword>
<proteinExistence type="predicted"/>
<protein>
    <recommendedName>
        <fullName evidence="5">YtxH domain-containing protein</fullName>
    </recommendedName>
</protein>
<dbReference type="PANTHER" id="PTHR35792">
    <property type="entry name" value="GENERAL STRESS PROTEIN"/>
    <property type="match status" value="1"/>
</dbReference>
<dbReference type="AlphaFoldDB" id="A0A0S4LJ28"/>
<feature type="transmembrane region" description="Helical" evidence="2">
    <location>
        <begin position="12"/>
        <end position="30"/>
    </location>
</feature>
<feature type="region of interest" description="Disordered" evidence="1">
    <location>
        <begin position="68"/>
        <end position="89"/>
    </location>
</feature>
<dbReference type="InterPro" id="IPR052928">
    <property type="entry name" value="Desiccation-related_membrane"/>
</dbReference>
<dbReference type="PANTHER" id="PTHR35792:SF2">
    <property type="entry name" value="GENERAL STRESS PROTEIN"/>
    <property type="match status" value="1"/>
</dbReference>